<keyword evidence="3" id="KW-0804">Transcription</keyword>
<keyword evidence="6" id="KW-1185">Reference proteome</keyword>
<sequence length="320" mass="35267">MTDKIVTIHELAKAAGVSIASISRALNGKPGISDKLRQRIVDLSEELNYQPNTMARRLIVGNKAVVALSMPPEPHEFSERPYFVHFYQAMTLHLHTKGLVPVLFKYDQLDAIPSQACAAVLLGATIDDRPQRLRELNIPFVGLELDAEYSVTIDNQDAICKLSQYLIEQGRTKLVFLGEDNDANYSSARALGYQQAMAEAGLKSQMQHLHRESSATMNAYRHVMALAKQQGLDNDAFVCSNDEIALGVVTALKDLGIDVPTQIAVTGFDDLPKISSHLTTVHQDLTRIAESVVELLQDSIEGRNPRSVCVPTSLKFRDSA</sequence>
<dbReference type="InterPro" id="IPR000843">
    <property type="entry name" value="HTH_LacI"/>
</dbReference>
<dbReference type="Proteomes" id="UP000286482">
    <property type="component" value="Unassembled WGS sequence"/>
</dbReference>
<dbReference type="PROSITE" id="PS00356">
    <property type="entry name" value="HTH_LACI_1"/>
    <property type="match status" value="1"/>
</dbReference>
<dbReference type="AlphaFoldDB" id="A0A420E9V5"/>
<feature type="domain" description="HTH lacI-type" evidence="4">
    <location>
        <begin position="6"/>
        <end position="60"/>
    </location>
</feature>
<protein>
    <submittedName>
        <fullName evidence="5">LacI family transcriptional regulator</fullName>
    </submittedName>
</protein>
<dbReference type="InterPro" id="IPR028082">
    <property type="entry name" value="Peripla_BP_I"/>
</dbReference>
<dbReference type="GO" id="GO:0003700">
    <property type="term" value="F:DNA-binding transcription factor activity"/>
    <property type="evidence" value="ECO:0007669"/>
    <property type="project" value="TreeGrafter"/>
</dbReference>
<keyword evidence="1" id="KW-0805">Transcription regulation</keyword>
<dbReference type="PANTHER" id="PTHR30146:SF109">
    <property type="entry name" value="HTH-TYPE TRANSCRIPTIONAL REGULATOR GALS"/>
    <property type="match status" value="1"/>
</dbReference>
<keyword evidence="2" id="KW-0238">DNA-binding</keyword>
<dbReference type="Pfam" id="PF00356">
    <property type="entry name" value="LacI"/>
    <property type="match status" value="1"/>
</dbReference>
<name>A0A420E9V5_9ALTE</name>
<evidence type="ECO:0000256" key="3">
    <source>
        <dbReference type="ARBA" id="ARBA00023163"/>
    </source>
</evidence>
<dbReference type="InterPro" id="IPR010982">
    <property type="entry name" value="Lambda_DNA-bd_dom_sf"/>
</dbReference>
<evidence type="ECO:0000259" key="4">
    <source>
        <dbReference type="PROSITE" id="PS50932"/>
    </source>
</evidence>
<dbReference type="RefSeq" id="WP_120355479.1">
    <property type="nucleotide sequence ID" value="NZ_RAQO01000007.1"/>
</dbReference>
<dbReference type="InterPro" id="IPR046335">
    <property type="entry name" value="LacI/GalR-like_sensor"/>
</dbReference>
<dbReference type="CDD" id="cd06267">
    <property type="entry name" value="PBP1_LacI_sugar_binding-like"/>
    <property type="match status" value="1"/>
</dbReference>
<proteinExistence type="predicted"/>
<dbReference type="EMBL" id="RAQO01000007">
    <property type="protein sequence ID" value="RKF17454.1"/>
    <property type="molecule type" value="Genomic_DNA"/>
</dbReference>
<evidence type="ECO:0000313" key="6">
    <source>
        <dbReference type="Proteomes" id="UP000286482"/>
    </source>
</evidence>
<dbReference type="PROSITE" id="PS50932">
    <property type="entry name" value="HTH_LACI_2"/>
    <property type="match status" value="1"/>
</dbReference>
<evidence type="ECO:0000256" key="1">
    <source>
        <dbReference type="ARBA" id="ARBA00023015"/>
    </source>
</evidence>
<dbReference type="SMART" id="SM00354">
    <property type="entry name" value="HTH_LACI"/>
    <property type="match status" value="1"/>
</dbReference>
<dbReference type="SUPFAM" id="SSF47413">
    <property type="entry name" value="lambda repressor-like DNA-binding domains"/>
    <property type="match status" value="1"/>
</dbReference>
<dbReference type="Gene3D" id="1.10.260.40">
    <property type="entry name" value="lambda repressor-like DNA-binding domains"/>
    <property type="match status" value="1"/>
</dbReference>
<dbReference type="CDD" id="cd01392">
    <property type="entry name" value="HTH_LacI"/>
    <property type="match status" value="1"/>
</dbReference>
<accession>A0A420E9V5</accession>
<dbReference type="Gene3D" id="3.40.50.2300">
    <property type="match status" value="2"/>
</dbReference>
<reference evidence="5 6" key="1">
    <citation type="submission" date="2018-09" db="EMBL/GenBank/DDBJ databases">
        <authorList>
            <person name="Wang Z."/>
        </authorList>
    </citation>
    <scope>NUCLEOTIDE SEQUENCE [LARGE SCALE GENOMIC DNA]</scope>
    <source>
        <strain evidence="5 6">ALS 81</strain>
    </source>
</reference>
<evidence type="ECO:0000256" key="2">
    <source>
        <dbReference type="ARBA" id="ARBA00023125"/>
    </source>
</evidence>
<dbReference type="PANTHER" id="PTHR30146">
    <property type="entry name" value="LACI-RELATED TRANSCRIPTIONAL REPRESSOR"/>
    <property type="match status" value="1"/>
</dbReference>
<evidence type="ECO:0000313" key="5">
    <source>
        <dbReference type="EMBL" id="RKF17454.1"/>
    </source>
</evidence>
<dbReference type="SUPFAM" id="SSF53822">
    <property type="entry name" value="Periplasmic binding protein-like I"/>
    <property type="match status" value="1"/>
</dbReference>
<gene>
    <name evidence="5" type="ORF">DBZ36_13480</name>
</gene>
<comment type="caution">
    <text evidence="5">The sequence shown here is derived from an EMBL/GenBank/DDBJ whole genome shotgun (WGS) entry which is preliminary data.</text>
</comment>
<dbReference type="GO" id="GO:0000976">
    <property type="term" value="F:transcription cis-regulatory region binding"/>
    <property type="evidence" value="ECO:0007669"/>
    <property type="project" value="TreeGrafter"/>
</dbReference>
<dbReference type="OrthoDB" id="5681588at2"/>
<dbReference type="Pfam" id="PF13377">
    <property type="entry name" value="Peripla_BP_3"/>
    <property type="match status" value="1"/>
</dbReference>
<organism evidence="5 6">
    <name type="scientific">Alginatibacterium sediminis</name>
    <dbReference type="NCBI Taxonomy" id="2164068"/>
    <lineage>
        <taxon>Bacteria</taxon>
        <taxon>Pseudomonadati</taxon>
        <taxon>Pseudomonadota</taxon>
        <taxon>Gammaproteobacteria</taxon>
        <taxon>Alteromonadales</taxon>
        <taxon>Alteromonadaceae</taxon>
        <taxon>Alginatibacterium</taxon>
    </lineage>
</organism>